<dbReference type="SUPFAM" id="SSF51905">
    <property type="entry name" value="FAD/NAD(P)-binding domain"/>
    <property type="match status" value="1"/>
</dbReference>
<keyword evidence="10" id="KW-1185">Reference proteome</keyword>
<dbReference type="GO" id="GO:0006744">
    <property type="term" value="P:ubiquinone biosynthetic process"/>
    <property type="evidence" value="ECO:0007669"/>
    <property type="project" value="UniProtKB-UniPathway"/>
</dbReference>
<evidence type="ECO:0000259" key="8">
    <source>
        <dbReference type="Pfam" id="PF01494"/>
    </source>
</evidence>
<reference evidence="9 10" key="1">
    <citation type="submission" date="2019-03" db="EMBL/GenBank/DDBJ databases">
        <title>Genomic Encyclopedia of Archaeal and Bacterial Type Strains, Phase II (KMG-II): from individual species to whole genera.</title>
        <authorList>
            <person name="Goeker M."/>
        </authorList>
    </citation>
    <scope>NUCLEOTIDE SEQUENCE [LARGE SCALE GENOMIC DNA]</scope>
    <source>
        <strain evidence="9 10">DSM 15388</strain>
    </source>
</reference>
<evidence type="ECO:0000256" key="4">
    <source>
        <dbReference type="ARBA" id="ARBA00022630"/>
    </source>
</evidence>
<dbReference type="InterPro" id="IPR051205">
    <property type="entry name" value="UbiH/COQ6_monooxygenase"/>
</dbReference>
<dbReference type="InterPro" id="IPR010971">
    <property type="entry name" value="UbiH/COQ6"/>
</dbReference>
<accession>A0A4R3IC90</accession>
<dbReference type="UniPathway" id="UPA00232"/>
<dbReference type="PANTHER" id="PTHR43876">
    <property type="entry name" value="UBIQUINONE BIOSYNTHESIS MONOOXYGENASE COQ6, MITOCHONDRIAL"/>
    <property type="match status" value="1"/>
</dbReference>
<evidence type="ECO:0000256" key="5">
    <source>
        <dbReference type="ARBA" id="ARBA00022827"/>
    </source>
</evidence>
<comment type="similarity">
    <text evidence="3">Belongs to the UbiH/COQ6 family.</text>
</comment>
<comment type="cofactor">
    <cofactor evidence="1">
        <name>FAD</name>
        <dbReference type="ChEBI" id="CHEBI:57692"/>
    </cofactor>
</comment>
<evidence type="ECO:0000256" key="2">
    <source>
        <dbReference type="ARBA" id="ARBA00004749"/>
    </source>
</evidence>
<dbReference type="EMBL" id="SLZR01000002">
    <property type="protein sequence ID" value="TCS43176.1"/>
    <property type="molecule type" value="Genomic_DNA"/>
</dbReference>
<dbReference type="InterPro" id="IPR036188">
    <property type="entry name" value="FAD/NAD-bd_sf"/>
</dbReference>
<name>A0A4R3IC90_9GAMM</name>
<comment type="pathway">
    <text evidence="2">Cofactor biosynthesis; ubiquinone biosynthesis.</text>
</comment>
<protein>
    <submittedName>
        <fullName evidence="9">2-octaprenyl-6-methoxyphenol hydroxylase</fullName>
    </submittedName>
</protein>
<proteinExistence type="inferred from homology"/>
<dbReference type="PRINTS" id="PR00420">
    <property type="entry name" value="RNGMNOXGNASE"/>
</dbReference>
<dbReference type="AlphaFoldDB" id="A0A4R3IC90"/>
<dbReference type="InterPro" id="IPR002938">
    <property type="entry name" value="FAD-bd"/>
</dbReference>
<organism evidence="9 10">
    <name type="scientific">Reinekea marinisedimentorum</name>
    <dbReference type="NCBI Taxonomy" id="230495"/>
    <lineage>
        <taxon>Bacteria</taxon>
        <taxon>Pseudomonadati</taxon>
        <taxon>Pseudomonadota</taxon>
        <taxon>Gammaproteobacteria</taxon>
        <taxon>Oceanospirillales</taxon>
        <taxon>Saccharospirillaceae</taxon>
        <taxon>Reinekea</taxon>
    </lineage>
</organism>
<evidence type="ECO:0000256" key="1">
    <source>
        <dbReference type="ARBA" id="ARBA00001974"/>
    </source>
</evidence>
<dbReference type="Proteomes" id="UP000295793">
    <property type="component" value="Unassembled WGS sequence"/>
</dbReference>
<dbReference type="RefSeq" id="WP_132699855.1">
    <property type="nucleotide sequence ID" value="NZ_SLZR01000002.1"/>
</dbReference>
<evidence type="ECO:0000313" key="10">
    <source>
        <dbReference type="Proteomes" id="UP000295793"/>
    </source>
</evidence>
<dbReference type="OrthoDB" id="9769565at2"/>
<gene>
    <name evidence="9" type="ORF">BCF53_102202</name>
</gene>
<comment type="caution">
    <text evidence="9">The sequence shown here is derived from an EMBL/GenBank/DDBJ whole genome shotgun (WGS) entry which is preliminary data.</text>
</comment>
<feature type="domain" description="FAD-binding" evidence="8">
    <location>
        <begin position="5"/>
        <end position="326"/>
    </location>
</feature>
<keyword evidence="6" id="KW-0560">Oxidoreductase</keyword>
<evidence type="ECO:0000313" key="9">
    <source>
        <dbReference type="EMBL" id="TCS43176.1"/>
    </source>
</evidence>
<dbReference type="Gene3D" id="3.50.50.60">
    <property type="entry name" value="FAD/NAD(P)-binding domain"/>
    <property type="match status" value="2"/>
</dbReference>
<keyword evidence="5" id="KW-0274">FAD</keyword>
<evidence type="ECO:0000256" key="3">
    <source>
        <dbReference type="ARBA" id="ARBA00005349"/>
    </source>
</evidence>
<keyword evidence="7" id="KW-0503">Monooxygenase</keyword>
<dbReference type="NCBIfam" id="TIGR01988">
    <property type="entry name" value="Ubi-OHases"/>
    <property type="match status" value="1"/>
</dbReference>
<dbReference type="GO" id="GO:0008681">
    <property type="term" value="F:2-octaprenyl-6-methoxyphenol hydroxylase activity"/>
    <property type="evidence" value="ECO:0007669"/>
    <property type="project" value="TreeGrafter"/>
</dbReference>
<dbReference type="Pfam" id="PF01494">
    <property type="entry name" value="FAD_binding_3"/>
    <property type="match status" value="1"/>
</dbReference>
<sequence length="408" mass="44563">MEQFDLAIIGGGMSGLTLLSALRKSIFSGLTVTLIDPADRPVNSQLSSPSFDDRATALSEQTLRIFNALALPGIERTISNITEIEVSDRGHAGSHQMLASDMGFTRYGAVIANKALGTLLWQQVKDLPVDWRFNSEAQQLKPLQNGQQISLSDGRVITARQIILCDGGRSDLTTQLGLGLREKHFNARARIATVTTREPHHGKAFERFTPTGPIALLPFGRFSALVWTVPEDNTELLEITPKAAIEWLNTHLCNRLGGISQISDWYEYPLIQKTLSTSCIHGLVATGNSAATLHPVAGQGFNLAIRGIARLAALINRHYTEQAELPGFHDFQQVCAEIEQDQQKTVGFSGELIRLFGSQSPLLQLGRNLGLGSLDRHPSFSKAFALGSMGLLESVPLEDICYHDKETA</sequence>
<keyword evidence="4" id="KW-0285">Flavoprotein</keyword>
<dbReference type="GO" id="GO:0071949">
    <property type="term" value="F:FAD binding"/>
    <property type="evidence" value="ECO:0007669"/>
    <property type="project" value="InterPro"/>
</dbReference>
<dbReference type="PANTHER" id="PTHR43876:SF8">
    <property type="entry name" value="2-OCTAPRENYL-6-METHOXYPHENOL HYDROXYLASE"/>
    <property type="match status" value="1"/>
</dbReference>
<evidence type="ECO:0000256" key="7">
    <source>
        <dbReference type="ARBA" id="ARBA00023033"/>
    </source>
</evidence>
<evidence type="ECO:0000256" key="6">
    <source>
        <dbReference type="ARBA" id="ARBA00023002"/>
    </source>
</evidence>